<dbReference type="SUPFAM" id="SSF48371">
    <property type="entry name" value="ARM repeat"/>
    <property type="match status" value="1"/>
</dbReference>
<protein>
    <submittedName>
        <fullName evidence="1">Uncharacterized protein</fullName>
    </submittedName>
</protein>
<evidence type="ECO:0000313" key="1">
    <source>
        <dbReference type="EMBL" id="OAF71504.1"/>
    </source>
</evidence>
<comment type="caution">
    <text evidence="1">The sequence shown here is derived from an EMBL/GenBank/DDBJ whole genome shotgun (WGS) entry which is preliminary data.</text>
</comment>
<evidence type="ECO:0000313" key="2">
    <source>
        <dbReference type="Proteomes" id="UP000078046"/>
    </source>
</evidence>
<gene>
    <name evidence="1" type="ORF">A3Q56_00664</name>
</gene>
<accession>A0A177BDA8</accession>
<dbReference type="Proteomes" id="UP000078046">
    <property type="component" value="Unassembled WGS sequence"/>
</dbReference>
<dbReference type="InterPro" id="IPR011989">
    <property type="entry name" value="ARM-like"/>
</dbReference>
<name>A0A177BDA8_9BILA</name>
<reference evidence="1 2" key="1">
    <citation type="submission" date="2016-04" db="EMBL/GenBank/DDBJ databases">
        <title>The genome of Intoshia linei affirms orthonectids as highly simplified spiralians.</title>
        <authorList>
            <person name="Mikhailov K.V."/>
            <person name="Slusarev G.S."/>
            <person name="Nikitin M.A."/>
            <person name="Logacheva M.D."/>
            <person name="Penin A."/>
            <person name="Aleoshin V."/>
            <person name="Panchin Y.V."/>
        </authorList>
    </citation>
    <scope>NUCLEOTIDE SEQUENCE [LARGE SCALE GENOMIC DNA]</scope>
    <source>
        <strain evidence="1">Intl2013</strain>
        <tissue evidence="1">Whole animal</tissue>
    </source>
</reference>
<keyword evidence="2" id="KW-1185">Reference proteome</keyword>
<dbReference type="Gene3D" id="1.25.10.10">
    <property type="entry name" value="Leucine-rich Repeat Variant"/>
    <property type="match status" value="1"/>
</dbReference>
<dbReference type="InterPro" id="IPR016024">
    <property type="entry name" value="ARM-type_fold"/>
</dbReference>
<dbReference type="AlphaFoldDB" id="A0A177BDA8"/>
<dbReference type="EMBL" id="LWCA01000045">
    <property type="protein sequence ID" value="OAF71504.1"/>
    <property type="molecule type" value="Genomic_DNA"/>
</dbReference>
<dbReference type="OrthoDB" id="951172at2759"/>
<organism evidence="1 2">
    <name type="scientific">Intoshia linei</name>
    <dbReference type="NCBI Taxonomy" id="1819745"/>
    <lineage>
        <taxon>Eukaryota</taxon>
        <taxon>Metazoa</taxon>
        <taxon>Spiralia</taxon>
        <taxon>Lophotrochozoa</taxon>
        <taxon>Mesozoa</taxon>
        <taxon>Orthonectida</taxon>
        <taxon>Rhopaluridae</taxon>
        <taxon>Intoshia</taxon>
    </lineage>
</organism>
<proteinExistence type="predicted"/>
<sequence>MYLIFFDLLEHTLKLQEAYISFSRNVDEPDTGLDVKLINLIHTCCLQDAIVIKQSAYALLGYIIEFFDPIVKLLNTPKNRAASNAILLLSQLSQHMSQNFAEYVPMRMDMSYGDAVGFRSILWNNKVLTHENVTNQVTKFSNNQTNLELSTAMPHAISSIETGKMENKRTIYKRLNYQTNKTRTYFPT</sequence>